<gene>
    <name evidence="1" type="ORF">CEXT_647181</name>
</gene>
<protein>
    <submittedName>
        <fullName evidence="1">Uncharacterized protein</fullName>
    </submittedName>
</protein>
<sequence>MLFLVLYTYQPSALAHASIIQQIVPVPALNLISLDTPSGSQSSQQYTDKKPEMVSEVIGNYGFTDDRVS</sequence>
<dbReference type="Proteomes" id="UP001054945">
    <property type="component" value="Unassembled WGS sequence"/>
</dbReference>
<evidence type="ECO:0000313" key="2">
    <source>
        <dbReference type="Proteomes" id="UP001054945"/>
    </source>
</evidence>
<dbReference type="EMBL" id="BPLR01006539">
    <property type="protein sequence ID" value="GIY10518.1"/>
    <property type="molecule type" value="Genomic_DNA"/>
</dbReference>
<name>A0AAV4QSC0_CAEEX</name>
<dbReference type="AlphaFoldDB" id="A0AAV4QSC0"/>
<accession>A0AAV4QSC0</accession>
<keyword evidence="2" id="KW-1185">Reference proteome</keyword>
<organism evidence="1 2">
    <name type="scientific">Caerostris extrusa</name>
    <name type="common">Bark spider</name>
    <name type="synonym">Caerostris bankana</name>
    <dbReference type="NCBI Taxonomy" id="172846"/>
    <lineage>
        <taxon>Eukaryota</taxon>
        <taxon>Metazoa</taxon>
        <taxon>Ecdysozoa</taxon>
        <taxon>Arthropoda</taxon>
        <taxon>Chelicerata</taxon>
        <taxon>Arachnida</taxon>
        <taxon>Araneae</taxon>
        <taxon>Araneomorphae</taxon>
        <taxon>Entelegynae</taxon>
        <taxon>Araneoidea</taxon>
        <taxon>Araneidae</taxon>
        <taxon>Caerostris</taxon>
    </lineage>
</organism>
<reference evidence="1 2" key="1">
    <citation type="submission" date="2021-06" db="EMBL/GenBank/DDBJ databases">
        <title>Caerostris extrusa draft genome.</title>
        <authorList>
            <person name="Kono N."/>
            <person name="Arakawa K."/>
        </authorList>
    </citation>
    <scope>NUCLEOTIDE SEQUENCE [LARGE SCALE GENOMIC DNA]</scope>
</reference>
<evidence type="ECO:0000313" key="1">
    <source>
        <dbReference type="EMBL" id="GIY10518.1"/>
    </source>
</evidence>
<comment type="caution">
    <text evidence="1">The sequence shown here is derived from an EMBL/GenBank/DDBJ whole genome shotgun (WGS) entry which is preliminary data.</text>
</comment>
<proteinExistence type="predicted"/>